<comment type="caution">
    <text evidence="4">The sequence shown here is derived from an EMBL/GenBank/DDBJ whole genome shotgun (WGS) entry which is preliminary data.</text>
</comment>
<sequence>MPTSSRFSFPHFPATTSRPTDDQIEAFLNEAAESPPRGNILYYVGPPLSPDFDLLLHPGEQLAQFTAIDGVNSHYWHAGQKFSGTAFHSEDGWFWSANLVLAGLKLWVVIAEYHTAIFEEFIRRNWKSNRCAQFVRHLSLFISPRRLQEEGIDFIVHCAGPGDMVITKPGQYHAVVNYTACFAISINFLLPGGSVIPSNLRVCKQCGLYNLKHSSLRKVPSPPYVDKARSNMQAARHGNADRTKRTRQPILVEQVAHPHKKPKTALVQPELQQMATQARKVDEFCSIPSYNVKNPPRPEVFKLALLIGSRPAIQQFCDLIRSRRDPNGDRAPLSLSDDVKTRIGQRISAIGRSQRRSDLEQLQVRLNQFHLAKDIERSKKDRIRADTAFIAGILEQAQCSKSVFERHRRLGNKWARLCRGRAELMCFIFLDRKNVFGLSPDVFLELDDDSLDDLHGLLDNPYISSICTAAKAFLQSLDDTSEDVEFRWEAEETPLDRLPEERMVSLLQPLPSATGNTYDSESHRDSLLPKGWPENYPWPTDPTRIYDKSHMCDFCEETVCDCIRKIPTSLSSCHRPRIKDYGESGRGLQAVSTKPGQAAYATNDVVGFLIGEIVPVGTYNNGQALDFARPDLPAEPVVCQIRAAGNCFRLLNQACNPSARLVPMRVSGRYMTAVKAVRGIMDGEQITVDRGKDWGKRLCL</sequence>
<accession>A0A8H6JQQ4</accession>
<dbReference type="GO" id="GO:0032259">
    <property type="term" value="P:methylation"/>
    <property type="evidence" value="ECO:0007669"/>
    <property type="project" value="UniProtKB-KW"/>
</dbReference>
<dbReference type="PROSITE" id="PS51184">
    <property type="entry name" value="JMJC"/>
    <property type="match status" value="1"/>
</dbReference>
<dbReference type="GO" id="GO:0008168">
    <property type="term" value="F:methyltransferase activity"/>
    <property type="evidence" value="ECO:0007669"/>
    <property type="project" value="UniProtKB-KW"/>
</dbReference>
<dbReference type="EMBL" id="WIGN01000020">
    <property type="protein sequence ID" value="KAF6817602.1"/>
    <property type="molecule type" value="Genomic_DNA"/>
</dbReference>
<gene>
    <name evidence="4" type="ORF">CSOJ01_02312</name>
</gene>
<proteinExistence type="predicted"/>
<keyword evidence="4" id="KW-0489">Methyltransferase</keyword>
<dbReference type="AlphaFoldDB" id="A0A8H6JQQ4"/>
<dbReference type="Proteomes" id="UP000652219">
    <property type="component" value="Unassembled WGS sequence"/>
</dbReference>
<reference evidence="4 5" key="1">
    <citation type="journal article" date="2020" name="Phytopathology">
        <title>Genome Sequence Resources of Colletotrichum truncatum, C. plurivorum, C. musicola, and C. sojae: Four Species Pathogenic to Soybean (Glycine max).</title>
        <authorList>
            <person name="Rogerio F."/>
            <person name="Boufleur T.R."/>
            <person name="Ciampi-Guillardi M."/>
            <person name="Sukno S.A."/>
            <person name="Thon M.R."/>
            <person name="Massola Junior N.S."/>
            <person name="Baroncelli R."/>
        </authorList>
    </citation>
    <scope>NUCLEOTIDE SEQUENCE [LARGE SCALE GENOMIC DNA]</scope>
    <source>
        <strain evidence="4 5">LFN0009</strain>
    </source>
</reference>
<dbReference type="InterPro" id="IPR003347">
    <property type="entry name" value="JmjC_dom"/>
</dbReference>
<evidence type="ECO:0000256" key="2">
    <source>
        <dbReference type="ARBA" id="ARBA00023004"/>
    </source>
</evidence>
<protein>
    <submittedName>
        <fullName evidence="4">Lysine -specific demethylase 4c-like protein</fullName>
    </submittedName>
</protein>
<dbReference type="GO" id="GO:0006355">
    <property type="term" value="P:regulation of DNA-templated transcription"/>
    <property type="evidence" value="ECO:0007669"/>
    <property type="project" value="TreeGrafter"/>
</dbReference>
<evidence type="ECO:0000313" key="4">
    <source>
        <dbReference type="EMBL" id="KAF6817602.1"/>
    </source>
</evidence>
<dbReference type="Gene3D" id="2.170.270.10">
    <property type="entry name" value="SET domain"/>
    <property type="match status" value="1"/>
</dbReference>
<dbReference type="InterPro" id="IPR046341">
    <property type="entry name" value="SET_dom_sf"/>
</dbReference>
<dbReference type="SMART" id="SM00558">
    <property type="entry name" value="JmjC"/>
    <property type="match status" value="1"/>
</dbReference>
<organism evidence="4 5">
    <name type="scientific">Colletotrichum sojae</name>
    <dbReference type="NCBI Taxonomy" id="2175907"/>
    <lineage>
        <taxon>Eukaryota</taxon>
        <taxon>Fungi</taxon>
        <taxon>Dikarya</taxon>
        <taxon>Ascomycota</taxon>
        <taxon>Pezizomycotina</taxon>
        <taxon>Sordariomycetes</taxon>
        <taxon>Hypocreomycetidae</taxon>
        <taxon>Glomerellales</taxon>
        <taxon>Glomerellaceae</taxon>
        <taxon>Colletotrichum</taxon>
        <taxon>Colletotrichum orchidearum species complex</taxon>
    </lineage>
</organism>
<dbReference type="PANTHER" id="PTHR10694:SF33">
    <property type="entry name" value="LYSINE-SPECIFIC DEMETHYLASE 5"/>
    <property type="match status" value="1"/>
</dbReference>
<dbReference type="Gene3D" id="2.60.120.650">
    <property type="entry name" value="Cupin"/>
    <property type="match status" value="1"/>
</dbReference>
<keyword evidence="2" id="KW-0408">Iron</keyword>
<dbReference type="GO" id="GO:0046872">
    <property type="term" value="F:metal ion binding"/>
    <property type="evidence" value="ECO:0007669"/>
    <property type="project" value="UniProtKB-KW"/>
</dbReference>
<dbReference type="GO" id="GO:0000785">
    <property type="term" value="C:chromatin"/>
    <property type="evidence" value="ECO:0007669"/>
    <property type="project" value="TreeGrafter"/>
</dbReference>
<dbReference type="SUPFAM" id="SSF51197">
    <property type="entry name" value="Clavaminate synthase-like"/>
    <property type="match status" value="1"/>
</dbReference>
<dbReference type="GO" id="GO:0005634">
    <property type="term" value="C:nucleus"/>
    <property type="evidence" value="ECO:0007669"/>
    <property type="project" value="TreeGrafter"/>
</dbReference>
<dbReference type="Pfam" id="PF02373">
    <property type="entry name" value="JmjC"/>
    <property type="match status" value="1"/>
</dbReference>
<name>A0A8H6JQQ4_9PEZI</name>
<evidence type="ECO:0000256" key="1">
    <source>
        <dbReference type="ARBA" id="ARBA00022723"/>
    </source>
</evidence>
<evidence type="ECO:0000313" key="5">
    <source>
        <dbReference type="Proteomes" id="UP000652219"/>
    </source>
</evidence>
<dbReference type="SUPFAM" id="SSF82199">
    <property type="entry name" value="SET domain"/>
    <property type="match status" value="1"/>
</dbReference>
<keyword evidence="4" id="KW-0808">Transferase</keyword>
<evidence type="ECO:0000259" key="3">
    <source>
        <dbReference type="PROSITE" id="PS51184"/>
    </source>
</evidence>
<dbReference type="CDD" id="cd08161">
    <property type="entry name" value="SET"/>
    <property type="match status" value="1"/>
</dbReference>
<feature type="domain" description="JmjC" evidence="3">
    <location>
        <begin position="23"/>
        <end position="205"/>
    </location>
</feature>
<dbReference type="GO" id="GO:0034647">
    <property type="term" value="F:histone H3K4me/H3K4me2/H3K4me3 demethylase activity"/>
    <property type="evidence" value="ECO:0007669"/>
    <property type="project" value="TreeGrafter"/>
</dbReference>
<dbReference type="PANTHER" id="PTHR10694">
    <property type="entry name" value="LYSINE-SPECIFIC DEMETHYLASE"/>
    <property type="match status" value="1"/>
</dbReference>
<keyword evidence="1" id="KW-0479">Metal-binding</keyword>
<keyword evidence="5" id="KW-1185">Reference proteome</keyword>